<evidence type="ECO:0000313" key="4">
    <source>
        <dbReference type="Proteomes" id="UP000319980"/>
    </source>
</evidence>
<feature type="domain" description="Glycosyltransferase 2-like" evidence="2">
    <location>
        <begin position="15"/>
        <end position="136"/>
    </location>
</feature>
<protein>
    <submittedName>
        <fullName evidence="3">Glycosyltransferase family 2 protein</fullName>
    </submittedName>
</protein>
<comment type="caution">
    <text evidence="3">The sequence shown here is derived from an EMBL/GenBank/DDBJ whole genome shotgun (WGS) entry which is preliminary data.</text>
</comment>
<evidence type="ECO:0000256" key="1">
    <source>
        <dbReference type="SAM" id="MobiDB-lite"/>
    </source>
</evidence>
<dbReference type="AlphaFoldDB" id="A0A5C5U0K8"/>
<accession>A0A5C5U0K8</accession>
<gene>
    <name evidence="3" type="ORF">FQY83_12730</name>
</gene>
<sequence>MAEAQPTLHRGNVAVVIPALDEALRIREVVEGALEHSDLVIVVDDGSVDDTAGIVAQLPAVLLRHPRRMGKGQALRDGFAEALARGMAAVVTMDGDGQHRASDIPRLIVAANAHPCNIVNGARLRKRSTQPWYRRIGNDFGDWGIAWGCGFRLVDSQSGQRLYPAPVLALRDVPGEGFVFEAQLLISAARRLGHGLVSVPVETRYAVAGSDEAFRKSHFRLFRDLSRITTHVVGQVLAYGNVVREYRRARARPPVVFDPDDARASPRPAVNAAAGRMR</sequence>
<reference evidence="3 4" key="1">
    <citation type="journal article" date="2008" name="Int. J. Syst. Evol. Microbiol.">
        <title>Luteimonas marina sp. nov., isolated from seawater.</title>
        <authorList>
            <person name="Baik K.S."/>
            <person name="Park S.C."/>
            <person name="Kim M.S."/>
            <person name="Kim E.M."/>
            <person name="Park C."/>
            <person name="Chun J."/>
            <person name="Seong C.N."/>
        </authorList>
    </citation>
    <scope>NUCLEOTIDE SEQUENCE [LARGE SCALE GENOMIC DNA]</scope>
    <source>
        <strain evidence="3 4">FR1330</strain>
    </source>
</reference>
<proteinExistence type="predicted"/>
<dbReference type="InterPro" id="IPR001173">
    <property type="entry name" value="Glyco_trans_2-like"/>
</dbReference>
<dbReference type="PANTHER" id="PTHR48090:SF7">
    <property type="entry name" value="RFBJ PROTEIN"/>
    <property type="match status" value="1"/>
</dbReference>
<dbReference type="Pfam" id="PF00535">
    <property type="entry name" value="Glycos_transf_2"/>
    <property type="match status" value="1"/>
</dbReference>
<dbReference type="GO" id="GO:0016740">
    <property type="term" value="F:transferase activity"/>
    <property type="evidence" value="ECO:0007669"/>
    <property type="project" value="UniProtKB-KW"/>
</dbReference>
<dbReference type="RefSeq" id="WP_146388334.1">
    <property type="nucleotide sequence ID" value="NZ_VOHK01000005.1"/>
</dbReference>
<dbReference type="InterPro" id="IPR029044">
    <property type="entry name" value="Nucleotide-diphossugar_trans"/>
</dbReference>
<keyword evidence="4" id="KW-1185">Reference proteome</keyword>
<dbReference type="EMBL" id="VOHK01000005">
    <property type="protein sequence ID" value="TWT19218.1"/>
    <property type="molecule type" value="Genomic_DNA"/>
</dbReference>
<evidence type="ECO:0000313" key="3">
    <source>
        <dbReference type="EMBL" id="TWT19218.1"/>
    </source>
</evidence>
<name>A0A5C5U0K8_9GAMM</name>
<dbReference type="Gene3D" id="3.90.550.10">
    <property type="entry name" value="Spore Coat Polysaccharide Biosynthesis Protein SpsA, Chain A"/>
    <property type="match status" value="1"/>
</dbReference>
<feature type="region of interest" description="Disordered" evidence="1">
    <location>
        <begin position="257"/>
        <end position="278"/>
    </location>
</feature>
<evidence type="ECO:0000259" key="2">
    <source>
        <dbReference type="Pfam" id="PF00535"/>
    </source>
</evidence>
<dbReference type="SUPFAM" id="SSF53448">
    <property type="entry name" value="Nucleotide-diphospho-sugar transferases"/>
    <property type="match status" value="1"/>
</dbReference>
<dbReference type="Proteomes" id="UP000319980">
    <property type="component" value="Unassembled WGS sequence"/>
</dbReference>
<keyword evidence="3" id="KW-0808">Transferase</keyword>
<dbReference type="InterPro" id="IPR050256">
    <property type="entry name" value="Glycosyltransferase_2"/>
</dbReference>
<dbReference type="CDD" id="cd04179">
    <property type="entry name" value="DPM_DPG-synthase_like"/>
    <property type="match status" value="1"/>
</dbReference>
<dbReference type="OrthoDB" id="9804335at2"/>
<organism evidence="3 4">
    <name type="scientific">Luteimonas marina</name>
    <dbReference type="NCBI Taxonomy" id="488485"/>
    <lineage>
        <taxon>Bacteria</taxon>
        <taxon>Pseudomonadati</taxon>
        <taxon>Pseudomonadota</taxon>
        <taxon>Gammaproteobacteria</taxon>
        <taxon>Lysobacterales</taxon>
        <taxon>Lysobacteraceae</taxon>
        <taxon>Luteimonas</taxon>
    </lineage>
</organism>
<dbReference type="PANTHER" id="PTHR48090">
    <property type="entry name" value="UNDECAPRENYL-PHOSPHATE 4-DEOXY-4-FORMAMIDO-L-ARABINOSE TRANSFERASE-RELATED"/>
    <property type="match status" value="1"/>
</dbReference>